<reference evidence="5" key="1">
    <citation type="submission" date="2020-06" db="EMBL/GenBank/DDBJ databases">
        <title>Draft genome of Bugula neritina, a colonial animal packing powerful symbionts and potential medicines.</title>
        <authorList>
            <person name="Rayko M."/>
        </authorList>
    </citation>
    <scope>NUCLEOTIDE SEQUENCE [LARGE SCALE GENOMIC DNA]</scope>
    <source>
        <strain evidence="5">Kwan_BN1</strain>
    </source>
</reference>
<dbReference type="GO" id="GO:0008017">
    <property type="term" value="F:microtubule binding"/>
    <property type="evidence" value="ECO:0007669"/>
    <property type="project" value="InterPro"/>
</dbReference>
<organism evidence="5 6">
    <name type="scientific">Bugula neritina</name>
    <name type="common">Brown bryozoan</name>
    <name type="synonym">Sertularia neritina</name>
    <dbReference type="NCBI Taxonomy" id="10212"/>
    <lineage>
        <taxon>Eukaryota</taxon>
        <taxon>Metazoa</taxon>
        <taxon>Spiralia</taxon>
        <taxon>Lophotrochozoa</taxon>
        <taxon>Bryozoa</taxon>
        <taxon>Gymnolaemata</taxon>
        <taxon>Cheilostomatida</taxon>
        <taxon>Flustrina</taxon>
        <taxon>Buguloidea</taxon>
        <taxon>Bugulidae</taxon>
        <taxon>Bugula</taxon>
    </lineage>
</organism>
<gene>
    <name evidence="5" type="ORF">EB796_008106</name>
</gene>
<evidence type="ECO:0000256" key="2">
    <source>
        <dbReference type="ARBA" id="ARBA00022840"/>
    </source>
</evidence>
<evidence type="ECO:0000313" key="6">
    <source>
        <dbReference type="Proteomes" id="UP000593567"/>
    </source>
</evidence>
<accession>A0A7J7K5U6</accession>
<proteinExistence type="inferred from homology"/>
<dbReference type="EMBL" id="VXIV02001289">
    <property type="protein sequence ID" value="KAF6033583.1"/>
    <property type="molecule type" value="Genomic_DNA"/>
</dbReference>
<dbReference type="Gene3D" id="3.40.850.10">
    <property type="entry name" value="Kinesin motor domain"/>
    <property type="match status" value="1"/>
</dbReference>
<evidence type="ECO:0000256" key="1">
    <source>
        <dbReference type="ARBA" id="ARBA00022741"/>
    </source>
</evidence>
<keyword evidence="1 3" id="KW-0547">Nucleotide-binding</keyword>
<evidence type="ECO:0000259" key="4">
    <source>
        <dbReference type="PROSITE" id="PS50067"/>
    </source>
</evidence>
<comment type="similarity">
    <text evidence="3">Belongs to the TRAFAC class myosin-kinesin ATPase superfamily. Kinesin family.</text>
</comment>
<dbReference type="SUPFAM" id="SSF52540">
    <property type="entry name" value="P-loop containing nucleoside triphosphate hydrolases"/>
    <property type="match status" value="1"/>
</dbReference>
<dbReference type="Pfam" id="PF00225">
    <property type="entry name" value="Kinesin"/>
    <property type="match status" value="1"/>
</dbReference>
<keyword evidence="3" id="KW-0505">Motor protein</keyword>
<dbReference type="PANTHER" id="PTHR47117">
    <property type="entry name" value="STAR-RELATED LIPID TRANSFER PROTEIN 9"/>
    <property type="match status" value="1"/>
</dbReference>
<dbReference type="OrthoDB" id="3176171at2759"/>
<name>A0A7J7K5U6_BUGNE</name>
<comment type="caution">
    <text evidence="5">The sequence shown here is derived from an EMBL/GenBank/DDBJ whole genome shotgun (WGS) entry which is preliminary data.</text>
</comment>
<dbReference type="AlphaFoldDB" id="A0A7J7K5U6"/>
<keyword evidence="2 3" id="KW-0067">ATP-binding</keyword>
<dbReference type="PANTHER" id="PTHR47117:SF6">
    <property type="entry name" value="KINESIN-LIKE PROTEIN KIF16B"/>
    <property type="match status" value="1"/>
</dbReference>
<evidence type="ECO:0000256" key="3">
    <source>
        <dbReference type="PROSITE-ProRule" id="PRU00283"/>
    </source>
</evidence>
<dbReference type="Proteomes" id="UP000593567">
    <property type="component" value="Unassembled WGS sequence"/>
</dbReference>
<protein>
    <submittedName>
        <fullName evidence="5">STARD9</fullName>
    </submittedName>
</protein>
<sequence length="190" mass="21286">MSHIKVAVRVRPLNAREIDSLAKMVVEVNKDTISITNPRLDGNTGQSDVVDSRERVKSFVFDYAYLSTEREATNYASQSQIFQDAGHEVLEAAFDGYNACIFAYGQTGSGKTYTMMGNGEEEAGLTPRILQGLFSRVKEAQDHPECSISCRVDVSYMEIYNEKVRDLLRPSIPKRGQGNERFTLKIYPGT</sequence>
<evidence type="ECO:0000313" key="5">
    <source>
        <dbReference type="EMBL" id="KAF6033583.1"/>
    </source>
</evidence>
<dbReference type="PROSITE" id="PS50067">
    <property type="entry name" value="KINESIN_MOTOR_2"/>
    <property type="match status" value="1"/>
</dbReference>
<dbReference type="InterPro" id="IPR027417">
    <property type="entry name" value="P-loop_NTPase"/>
</dbReference>
<feature type="binding site" evidence="3">
    <location>
        <begin position="105"/>
        <end position="112"/>
    </location>
    <ligand>
        <name>ATP</name>
        <dbReference type="ChEBI" id="CHEBI:30616"/>
    </ligand>
</feature>
<feature type="domain" description="Kinesin motor" evidence="4">
    <location>
        <begin position="3"/>
        <end position="190"/>
    </location>
</feature>
<dbReference type="GO" id="GO:0007018">
    <property type="term" value="P:microtubule-based movement"/>
    <property type="evidence" value="ECO:0007669"/>
    <property type="project" value="InterPro"/>
</dbReference>
<dbReference type="GO" id="GO:0003777">
    <property type="term" value="F:microtubule motor activity"/>
    <property type="evidence" value="ECO:0007669"/>
    <property type="project" value="InterPro"/>
</dbReference>
<dbReference type="SMART" id="SM00129">
    <property type="entry name" value="KISc"/>
    <property type="match status" value="1"/>
</dbReference>
<dbReference type="InterPro" id="IPR001752">
    <property type="entry name" value="Kinesin_motor_dom"/>
</dbReference>
<keyword evidence="6" id="KW-1185">Reference proteome</keyword>
<dbReference type="InterPro" id="IPR036961">
    <property type="entry name" value="Kinesin_motor_dom_sf"/>
</dbReference>
<dbReference type="GO" id="GO:0005524">
    <property type="term" value="F:ATP binding"/>
    <property type="evidence" value="ECO:0007669"/>
    <property type="project" value="UniProtKB-UniRule"/>
</dbReference>